<feature type="domain" description="ASCH" evidence="1">
    <location>
        <begin position="4"/>
        <end position="104"/>
    </location>
</feature>
<dbReference type="SMART" id="SM01022">
    <property type="entry name" value="ASCH"/>
    <property type="match status" value="1"/>
</dbReference>
<dbReference type="SUPFAM" id="SSF88697">
    <property type="entry name" value="PUA domain-like"/>
    <property type="match status" value="1"/>
</dbReference>
<name>A0AAU8BAG6_9CAUD</name>
<accession>A0AAU8BAG6</accession>
<evidence type="ECO:0000259" key="1">
    <source>
        <dbReference type="SMART" id="SM01022"/>
    </source>
</evidence>
<proteinExistence type="predicted"/>
<protein>
    <recommendedName>
        <fullName evidence="1">ASCH domain-containing protein</fullName>
    </recommendedName>
</protein>
<dbReference type="InterPro" id="IPR007374">
    <property type="entry name" value="ASCH_domain"/>
</dbReference>
<reference evidence="2" key="1">
    <citation type="submission" date="2024-03" db="EMBL/GenBank/DDBJ databases">
        <title>Archaeal virus exists in stable equilibrium with its dominant human gut methanogen host.</title>
        <authorList>
            <person name="Baquero D.P."/>
            <person name="Medvedeva S."/>
            <person name="Martin-Gallausiaux C."/>
            <person name="Pende N."/>
            <person name="Sartori-Rupp A."/>
            <person name="Tachon S."/>
            <person name="Pedron T."/>
            <person name="Debarbieux L."/>
            <person name="Borrel G."/>
            <person name="Gribaldo S."/>
            <person name="Krupovic M."/>
        </authorList>
    </citation>
    <scope>NUCLEOTIDE SEQUENCE</scope>
</reference>
<dbReference type="Pfam" id="PF04266">
    <property type="entry name" value="ASCH"/>
    <property type="match status" value="1"/>
</dbReference>
<sequence length="113" mass="13559">MKTLKFKPYFFEPLRSRKKMSTIRKSDKGLKKGDLVECWFEGTGFCLLRVVRRVEQVKFKDLKHNHAWFEGYRHVDLLKHELKSIYPDICGDTVLFQIIFERPTLPLQPFKIK</sequence>
<dbReference type="EMBL" id="PP537965">
    <property type="protein sequence ID" value="XCD08673.1"/>
    <property type="molecule type" value="Genomic_DNA"/>
</dbReference>
<evidence type="ECO:0000313" key="2">
    <source>
        <dbReference type="EMBL" id="XCD08673.1"/>
    </source>
</evidence>
<organism evidence="2">
    <name type="scientific">Methanobrevibacter smithii tailed virus 1</name>
    <dbReference type="NCBI Taxonomy" id="3148917"/>
    <lineage>
        <taxon>Viruses</taxon>
        <taxon>Duplodnaviria</taxon>
        <taxon>Heunggongvirae</taxon>
        <taxon>Uroviricota</taxon>
        <taxon>Caudoviricetes</taxon>
        <taxon>Methanobavirales</taxon>
        <taxon>Usuviridae</taxon>
        <taxon>Manusuvirus</taxon>
        <taxon>Manusuvirus methanobrevibacteri</taxon>
    </lineage>
</organism>
<dbReference type="InterPro" id="IPR015947">
    <property type="entry name" value="PUA-like_sf"/>
</dbReference>
<dbReference type="Gene3D" id="2.30.130.30">
    <property type="entry name" value="Hypothetical protein"/>
    <property type="match status" value="1"/>
</dbReference>
<dbReference type="CDD" id="cd06552">
    <property type="entry name" value="ASCH_yqfb_like"/>
    <property type="match status" value="1"/>
</dbReference>